<feature type="region of interest" description="Disordered" evidence="1">
    <location>
        <begin position="1"/>
        <end position="156"/>
    </location>
</feature>
<evidence type="ECO:0000313" key="3">
    <source>
        <dbReference type="Proteomes" id="UP000053259"/>
    </source>
</evidence>
<feature type="compositionally biased region" description="Basic residues" evidence="1">
    <location>
        <begin position="109"/>
        <end position="125"/>
    </location>
</feature>
<dbReference type="RefSeq" id="XP_016212893.1">
    <property type="nucleotide sequence ID" value="XM_016359214.1"/>
</dbReference>
<feature type="region of interest" description="Disordered" evidence="1">
    <location>
        <begin position="293"/>
        <end position="331"/>
    </location>
</feature>
<evidence type="ECO:0000313" key="2">
    <source>
        <dbReference type="EMBL" id="KIW03024.1"/>
    </source>
</evidence>
<dbReference type="InParanoid" id="A0A0D2AV80"/>
<dbReference type="GeneID" id="27313651"/>
<gene>
    <name evidence="2" type="ORF">PV09_05678</name>
</gene>
<reference evidence="2 3" key="1">
    <citation type="submission" date="2015-01" db="EMBL/GenBank/DDBJ databases">
        <title>The Genome Sequence of Ochroconis gallopava CBS43764.</title>
        <authorList>
            <consortium name="The Broad Institute Genomics Platform"/>
            <person name="Cuomo C."/>
            <person name="de Hoog S."/>
            <person name="Gorbushina A."/>
            <person name="Stielow B."/>
            <person name="Teixiera M."/>
            <person name="Abouelleil A."/>
            <person name="Chapman S.B."/>
            <person name="Priest M."/>
            <person name="Young S.K."/>
            <person name="Wortman J."/>
            <person name="Nusbaum C."/>
            <person name="Birren B."/>
        </authorList>
    </citation>
    <scope>NUCLEOTIDE SEQUENCE [LARGE SCALE GENOMIC DNA]</scope>
    <source>
        <strain evidence="2 3">CBS 43764</strain>
    </source>
</reference>
<feature type="compositionally biased region" description="Polar residues" evidence="1">
    <location>
        <begin position="72"/>
        <end position="96"/>
    </location>
</feature>
<dbReference type="HOGENOM" id="CLU_839922_0_0_1"/>
<dbReference type="Proteomes" id="UP000053259">
    <property type="component" value="Unassembled WGS sequence"/>
</dbReference>
<organism evidence="2 3">
    <name type="scientific">Verruconis gallopava</name>
    <dbReference type="NCBI Taxonomy" id="253628"/>
    <lineage>
        <taxon>Eukaryota</taxon>
        <taxon>Fungi</taxon>
        <taxon>Dikarya</taxon>
        <taxon>Ascomycota</taxon>
        <taxon>Pezizomycotina</taxon>
        <taxon>Dothideomycetes</taxon>
        <taxon>Pleosporomycetidae</taxon>
        <taxon>Venturiales</taxon>
        <taxon>Sympoventuriaceae</taxon>
        <taxon>Verruconis</taxon>
    </lineage>
</organism>
<feature type="compositionally biased region" description="Basic and acidic residues" evidence="1">
    <location>
        <begin position="309"/>
        <end position="322"/>
    </location>
</feature>
<protein>
    <submittedName>
        <fullName evidence="2">Uncharacterized protein</fullName>
    </submittedName>
</protein>
<dbReference type="VEuPathDB" id="FungiDB:PV09_05678"/>
<keyword evidence="3" id="KW-1185">Reference proteome</keyword>
<feature type="compositionally biased region" description="Low complexity" evidence="1">
    <location>
        <begin position="59"/>
        <end position="71"/>
    </location>
</feature>
<evidence type="ECO:0000256" key="1">
    <source>
        <dbReference type="SAM" id="MobiDB-lite"/>
    </source>
</evidence>
<name>A0A0D2AV80_9PEZI</name>
<proteinExistence type="predicted"/>
<dbReference type="OrthoDB" id="5366332at2759"/>
<accession>A0A0D2AV80</accession>
<sequence>MSPDRGQECSSAAVRTFGQRKSEDNADGGFRPSPSIDATVPEEDVLAVPDFSTSRPIMITSQTSHSISQHQNDNAMDNRSHGQTTAASIKSMSSTENSRRDSAISATSQHHRRPKTARSTSKRSVRTVAGDELPQTMSHSGRHRPRNQRFASSGSIHLPKTNIEEALALHARSCSLFAGSSRPSTSYAPAPLAYSPYTHPTLYRSLSSADGFSISQYPSHPVSPYRTPPESSGFDVADEQEQYYTSSFPPTVMHWTSEEARLREYAAIDRANSGVRGLLRKFLPKCVTKGHPKFYDEKDGSDAGSVRRIRMDVPNEKQERKTTKLPRHLTS</sequence>
<dbReference type="AlphaFoldDB" id="A0A0D2AV80"/>
<dbReference type="EMBL" id="KN847546">
    <property type="protein sequence ID" value="KIW03024.1"/>
    <property type="molecule type" value="Genomic_DNA"/>
</dbReference>